<dbReference type="RefSeq" id="WP_084523211.1">
    <property type="nucleotide sequence ID" value="NZ_FQUZ01000029.1"/>
</dbReference>
<feature type="domain" description="Barstar (barnase inhibitor)" evidence="2">
    <location>
        <begin position="60"/>
        <end position="156"/>
    </location>
</feature>
<dbReference type="AlphaFoldDB" id="A0A1M5CSV3"/>
<sequence>MTPISTAESHADAPIASAPDARIEELAEQIAHATPTNIVQSIRALKAPELQQAAQLLQQHFLYANLIQATTKQQILTETGQQFLLPAHFGRNLDALYDCLTDTLLHAGEQPGFIVVLEHIPTSERFNKEMREQLLDVFRDAAEFWAEKNIPFRCFYSFY</sequence>
<accession>A0A1M5CSV3</accession>
<evidence type="ECO:0000313" key="3">
    <source>
        <dbReference type="EMBL" id="SHF57422.1"/>
    </source>
</evidence>
<dbReference type="InterPro" id="IPR035905">
    <property type="entry name" value="Barstar-like_sf"/>
</dbReference>
<keyword evidence="4" id="KW-1185">Reference proteome</keyword>
<protein>
    <submittedName>
        <fullName evidence="3">Barstar (Barnase inhibitor)</fullName>
    </submittedName>
</protein>
<dbReference type="STRING" id="1122156.SAMN02745117_02217"/>
<gene>
    <name evidence="3" type="ORF">SAMN02745117_02217</name>
</gene>
<name>A0A1M5CSV3_9BURK</name>
<evidence type="ECO:0000256" key="1">
    <source>
        <dbReference type="ARBA" id="ARBA00006845"/>
    </source>
</evidence>
<dbReference type="SUPFAM" id="SSF52038">
    <property type="entry name" value="Barstar-related"/>
    <property type="match status" value="1"/>
</dbReference>
<evidence type="ECO:0000259" key="2">
    <source>
        <dbReference type="Pfam" id="PF01337"/>
    </source>
</evidence>
<proteinExistence type="inferred from homology"/>
<dbReference type="InterPro" id="IPR000468">
    <property type="entry name" value="Barstar"/>
</dbReference>
<dbReference type="Gene3D" id="3.30.370.10">
    <property type="entry name" value="Barstar-like"/>
    <property type="match status" value="1"/>
</dbReference>
<dbReference type="Pfam" id="PF01337">
    <property type="entry name" value="Barstar"/>
    <property type="match status" value="1"/>
</dbReference>
<organism evidence="3 4">
    <name type="scientific">Lampropedia hyalina DSM 16112</name>
    <dbReference type="NCBI Taxonomy" id="1122156"/>
    <lineage>
        <taxon>Bacteria</taxon>
        <taxon>Pseudomonadati</taxon>
        <taxon>Pseudomonadota</taxon>
        <taxon>Betaproteobacteria</taxon>
        <taxon>Burkholderiales</taxon>
        <taxon>Comamonadaceae</taxon>
        <taxon>Lampropedia</taxon>
    </lineage>
</organism>
<reference evidence="3 4" key="1">
    <citation type="submission" date="2016-11" db="EMBL/GenBank/DDBJ databases">
        <authorList>
            <person name="Jaros S."/>
            <person name="Januszkiewicz K."/>
            <person name="Wedrychowicz H."/>
        </authorList>
    </citation>
    <scope>NUCLEOTIDE SEQUENCE [LARGE SCALE GENOMIC DNA]</scope>
    <source>
        <strain evidence="3 4">DSM 16112</strain>
    </source>
</reference>
<dbReference type="EMBL" id="FQUZ01000029">
    <property type="protein sequence ID" value="SHF57422.1"/>
    <property type="molecule type" value="Genomic_DNA"/>
</dbReference>
<evidence type="ECO:0000313" key="4">
    <source>
        <dbReference type="Proteomes" id="UP000184327"/>
    </source>
</evidence>
<comment type="similarity">
    <text evidence="1">Belongs to the barstar family.</text>
</comment>
<dbReference type="OrthoDB" id="5295683at2"/>
<dbReference type="Proteomes" id="UP000184327">
    <property type="component" value="Unassembled WGS sequence"/>
</dbReference>